<evidence type="ECO:0000313" key="1">
    <source>
        <dbReference type="EMBL" id="RBP01117.1"/>
    </source>
</evidence>
<dbReference type="OrthoDB" id="2454083at2"/>
<proteinExistence type="predicted"/>
<protein>
    <submittedName>
        <fullName evidence="1">Uncharacterized protein</fullName>
    </submittedName>
</protein>
<gene>
    <name evidence="1" type="ORF">DET59_12125</name>
</gene>
<evidence type="ECO:0000313" key="2">
    <source>
        <dbReference type="Proteomes" id="UP000252118"/>
    </source>
</evidence>
<dbReference type="RefSeq" id="WP_113970970.1">
    <property type="nucleotide sequence ID" value="NZ_QNRJ01000021.1"/>
</dbReference>
<dbReference type="Proteomes" id="UP000252118">
    <property type="component" value="Unassembled WGS sequence"/>
</dbReference>
<dbReference type="EMBL" id="QNRJ01000021">
    <property type="protein sequence ID" value="RBP01117.1"/>
    <property type="molecule type" value="Genomic_DNA"/>
</dbReference>
<accession>A0A366EFD2</accession>
<sequence length="93" mass="10802">MRLESFEALLDAYRQIWKNRLLISEGTSSEKILKETIKRELLDGNSHPRVRKSKEEKYLSATKRIIESDLTSEEKVSLIKVHLEMVSQLNGDT</sequence>
<name>A0A366EFD2_9BACI</name>
<organism evidence="1 2">
    <name type="scientific">Rossellomorea aquimaris</name>
    <dbReference type="NCBI Taxonomy" id="189382"/>
    <lineage>
        <taxon>Bacteria</taxon>
        <taxon>Bacillati</taxon>
        <taxon>Bacillota</taxon>
        <taxon>Bacilli</taxon>
        <taxon>Bacillales</taxon>
        <taxon>Bacillaceae</taxon>
        <taxon>Rossellomorea</taxon>
    </lineage>
</organism>
<dbReference type="AlphaFoldDB" id="A0A366EFD2"/>
<comment type="caution">
    <text evidence="1">The sequence shown here is derived from an EMBL/GenBank/DDBJ whole genome shotgun (WGS) entry which is preliminary data.</text>
</comment>
<reference evidence="1 2" key="1">
    <citation type="submission" date="2018-06" db="EMBL/GenBank/DDBJ databases">
        <title>Freshwater and sediment microbial communities from various areas in North America, analyzing microbe dynamics in response to fracking.</title>
        <authorList>
            <person name="Lamendella R."/>
        </authorList>
    </citation>
    <scope>NUCLEOTIDE SEQUENCE [LARGE SCALE GENOMIC DNA]</scope>
    <source>
        <strain evidence="1 2">97B</strain>
    </source>
</reference>